<protein>
    <recommendedName>
        <fullName evidence="4">PDZ domain-containing protein</fullName>
    </recommendedName>
</protein>
<sequence length="729" mass="80146">MLFWRARLLALLLLSCTPTQVCAQGNNKNKNPPPTPSPTKLATRSPSLSPSVRKSLSPTEAKLFVPSKSPSFVPTQAPSDLIQQPVVTLKRHEVSISSMTLLLGPALSEFSEVESGLIEQVTETHLIKLFNAKYKNNLNVINLNSIPVPEDSSRRKLQSSSTKVAFDGTGVLFASNDLENQAVNDYILFEAFEDGNGQEYLDSLNAVLSESDLSYVSASKVTITPSPGTEEPSSSESSSSFWDNYGIYIIIILCCIAFLAMIFSVHAYRNREKKSGGVIDANNRSFKLTDEGSTNSRSYSRQRFFEKVEVDHEANNTSAAVDPFEFEHNLDQVEAPPAAQDFRFQQDPEEDRRANYYAERDKYNANYREQEKAIAKGRALANVAQIDPAPALGSSPSSLDQHNLGPIMEEKVNQSFSTTSDSSQRQSAFISPLSNGKYGKYYESQAQRIQLQPSDEETIHSLSPRSPKLNHREPVTVSPSKLNNMPPPPIPMESFRNAPEPHANPPPPAHLQQPLQMQDLVNTQCAVDMFSQYLTCGIDQGVEVSHLQEPAQEQIQMQQVTITAPIGKLGVYLDGSADVGEPCRVHGLKPASVLQGKLYAGDVLVRINEIDVTGMEAVEVSKLLSRSNKKKRRITVLRASDHPTVAAAAQNPRRSGSVTSGGATSSVGSEEKMKSIVLNAQRSLSKQRSFSKEQPKLRKFRSGREIKGVNMVDDDSDSDLSDMIVDGVD</sequence>
<feature type="compositionally biased region" description="Polar residues" evidence="1">
    <location>
        <begin position="42"/>
        <end position="54"/>
    </location>
</feature>
<evidence type="ECO:0000313" key="5">
    <source>
        <dbReference type="EMBL" id="CAD9562621.1"/>
    </source>
</evidence>
<dbReference type="SMART" id="SM00228">
    <property type="entry name" value="PDZ"/>
    <property type="match status" value="1"/>
</dbReference>
<dbReference type="PANTHER" id="PTHR38909:SF1">
    <property type="entry name" value="G PROTEIN GAMMA DOMAIN-CONTAINING PROTEIN"/>
    <property type="match status" value="1"/>
</dbReference>
<feature type="transmembrane region" description="Helical" evidence="2">
    <location>
        <begin position="245"/>
        <end position="265"/>
    </location>
</feature>
<feature type="region of interest" description="Disordered" evidence="1">
    <location>
        <begin position="22"/>
        <end position="54"/>
    </location>
</feature>
<dbReference type="SUPFAM" id="SSF50156">
    <property type="entry name" value="PDZ domain-like"/>
    <property type="match status" value="1"/>
</dbReference>
<feature type="compositionally biased region" description="Low complexity" evidence="1">
    <location>
        <begin position="655"/>
        <end position="668"/>
    </location>
</feature>
<keyword evidence="2" id="KW-0472">Membrane</keyword>
<evidence type="ECO:0000259" key="4">
    <source>
        <dbReference type="PROSITE" id="PS50106"/>
    </source>
</evidence>
<dbReference type="InterPro" id="IPR001478">
    <property type="entry name" value="PDZ"/>
</dbReference>
<reference evidence="5" key="1">
    <citation type="submission" date="2021-01" db="EMBL/GenBank/DDBJ databases">
        <authorList>
            <person name="Corre E."/>
            <person name="Pelletier E."/>
            <person name="Niang G."/>
            <person name="Scheremetjew M."/>
            <person name="Finn R."/>
            <person name="Kale V."/>
            <person name="Holt S."/>
            <person name="Cochrane G."/>
            <person name="Meng A."/>
            <person name="Brown T."/>
            <person name="Cohen L."/>
        </authorList>
    </citation>
    <scope>NUCLEOTIDE SEQUENCE</scope>
    <source>
        <strain evidence="5">B650</strain>
    </source>
</reference>
<feature type="region of interest" description="Disordered" evidence="1">
    <location>
        <begin position="449"/>
        <end position="510"/>
    </location>
</feature>
<dbReference type="AlphaFoldDB" id="A0A7S2NWQ7"/>
<dbReference type="Gene3D" id="2.30.42.10">
    <property type="match status" value="1"/>
</dbReference>
<evidence type="ECO:0000256" key="1">
    <source>
        <dbReference type="SAM" id="MobiDB-lite"/>
    </source>
</evidence>
<dbReference type="InterPro" id="IPR036034">
    <property type="entry name" value="PDZ_sf"/>
</dbReference>
<organism evidence="5">
    <name type="scientific">Leptocylindrus danicus</name>
    <dbReference type="NCBI Taxonomy" id="163516"/>
    <lineage>
        <taxon>Eukaryota</taxon>
        <taxon>Sar</taxon>
        <taxon>Stramenopiles</taxon>
        <taxon>Ochrophyta</taxon>
        <taxon>Bacillariophyta</taxon>
        <taxon>Coscinodiscophyceae</taxon>
        <taxon>Chaetocerotophycidae</taxon>
        <taxon>Leptocylindrales</taxon>
        <taxon>Leptocylindraceae</taxon>
        <taxon>Leptocylindrus</taxon>
    </lineage>
</organism>
<keyword evidence="2" id="KW-0812">Transmembrane</keyword>
<keyword evidence="3" id="KW-0732">Signal</keyword>
<feature type="domain" description="PDZ" evidence="4">
    <location>
        <begin position="554"/>
        <end position="630"/>
    </location>
</feature>
<dbReference type="CDD" id="cd00136">
    <property type="entry name" value="PDZ_canonical"/>
    <property type="match status" value="1"/>
</dbReference>
<evidence type="ECO:0000256" key="2">
    <source>
        <dbReference type="SAM" id="Phobius"/>
    </source>
</evidence>
<dbReference type="EMBL" id="HBGY01005873">
    <property type="protein sequence ID" value="CAD9562621.1"/>
    <property type="molecule type" value="Transcribed_RNA"/>
</dbReference>
<feature type="signal peptide" evidence="3">
    <location>
        <begin position="1"/>
        <end position="23"/>
    </location>
</feature>
<name>A0A7S2NWQ7_9STRA</name>
<feature type="region of interest" description="Disordered" evidence="1">
    <location>
        <begin position="637"/>
        <end position="672"/>
    </location>
</feature>
<dbReference type="PROSITE" id="PS50106">
    <property type="entry name" value="PDZ"/>
    <property type="match status" value="1"/>
</dbReference>
<proteinExistence type="predicted"/>
<keyword evidence="2" id="KW-1133">Transmembrane helix</keyword>
<feature type="chain" id="PRO_5031329134" description="PDZ domain-containing protein" evidence="3">
    <location>
        <begin position="24"/>
        <end position="729"/>
    </location>
</feature>
<accession>A0A7S2NWQ7</accession>
<feature type="region of interest" description="Disordered" evidence="1">
    <location>
        <begin position="708"/>
        <end position="729"/>
    </location>
</feature>
<dbReference type="PANTHER" id="PTHR38909">
    <property type="entry name" value="G PROTEIN GAMMA DOMAIN-CONTAINING PROTEIN"/>
    <property type="match status" value="1"/>
</dbReference>
<gene>
    <name evidence="5" type="ORF">LDAN0321_LOCUS3609</name>
</gene>
<evidence type="ECO:0000256" key="3">
    <source>
        <dbReference type="SAM" id="SignalP"/>
    </source>
</evidence>